<reference evidence="11 12" key="1">
    <citation type="journal article" date="2016" name="Nat. Commun.">
        <title>Thousands of microbial genomes shed light on interconnected biogeochemical processes in an aquifer system.</title>
        <authorList>
            <person name="Anantharaman K."/>
            <person name="Brown C.T."/>
            <person name="Hug L.A."/>
            <person name="Sharon I."/>
            <person name="Castelle C.J."/>
            <person name="Probst A.J."/>
            <person name="Thomas B.C."/>
            <person name="Singh A."/>
            <person name="Wilkins M.J."/>
            <person name="Karaoz U."/>
            <person name="Brodie E.L."/>
            <person name="Williams K.H."/>
            <person name="Hubbard S.S."/>
            <person name="Banfield J.F."/>
        </authorList>
    </citation>
    <scope>NUCLEOTIDE SEQUENCE [LARGE SCALE GENOMIC DNA]</scope>
</reference>
<dbReference type="GO" id="GO:0004821">
    <property type="term" value="F:histidine-tRNA ligase activity"/>
    <property type="evidence" value="ECO:0007669"/>
    <property type="project" value="UniProtKB-UniRule"/>
</dbReference>
<evidence type="ECO:0000313" key="12">
    <source>
        <dbReference type="Proteomes" id="UP000176406"/>
    </source>
</evidence>
<dbReference type="Proteomes" id="UP000176406">
    <property type="component" value="Unassembled WGS sequence"/>
</dbReference>
<comment type="subunit">
    <text evidence="8">Homodimer.</text>
</comment>
<dbReference type="InterPro" id="IPR036621">
    <property type="entry name" value="Anticodon-bd_dom_sf"/>
</dbReference>
<dbReference type="GO" id="GO:0005737">
    <property type="term" value="C:cytoplasm"/>
    <property type="evidence" value="ECO:0007669"/>
    <property type="project" value="UniProtKB-SubCell"/>
</dbReference>
<dbReference type="CDD" id="cd00773">
    <property type="entry name" value="HisRS-like_core"/>
    <property type="match status" value="1"/>
</dbReference>
<evidence type="ECO:0000256" key="7">
    <source>
        <dbReference type="ARBA" id="ARBA00047639"/>
    </source>
</evidence>
<evidence type="ECO:0000256" key="9">
    <source>
        <dbReference type="PIRSR" id="PIRSR001549-1"/>
    </source>
</evidence>
<evidence type="ECO:0000313" key="11">
    <source>
        <dbReference type="EMBL" id="OGZ23440.1"/>
    </source>
</evidence>
<feature type="binding site" evidence="9">
    <location>
        <position position="134"/>
    </location>
    <ligand>
        <name>L-histidine</name>
        <dbReference type="ChEBI" id="CHEBI:57595"/>
    </ligand>
</feature>
<evidence type="ECO:0000256" key="2">
    <source>
        <dbReference type="ARBA" id="ARBA00022598"/>
    </source>
</evidence>
<dbReference type="Gene3D" id="3.40.50.800">
    <property type="entry name" value="Anticodon-binding domain"/>
    <property type="match status" value="1"/>
</dbReference>
<feature type="binding site" evidence="9">
    <location>
        <position position="116"/>
    </location>
    <ligand>
        <name>L-histidine</name>
        <dbReference type="ChEBI" id="CHEBI:57595"/>
    </ligand>
</feature>
<dbReference type="Pfam" id="PF13393">
    <property type="entry name" value="tRNA-synt_His"/>
    <property type="match status" value="2"/>
</dbReference>
<evidence type="ECO:0000259" key="10">
    <source>
        <dbReference type="PROSITE" id="PS50862"/>
    </source>
</evidence>
<gene>
    <name evidence="8" type="primary">hisS</name>
    <name evidence="11" type="ORF">A3A08_00295</name>
</gene>
<dbReference type="InterPro" id="IPR033656">
    <property type="entry name" value="HisRS_anticodon"/>
</dbReference>
<keyword evidence="4 8" id="KW-0067">ATP-binding</keyword>
<keyword evidence="2 8" id="KW-0436">Ligase</keyword>
<dbReference type="SUPFAM" id="SSF52954">
    <property type="entry name" value="Class II aaRS ABD-related"/>
    <property type="match status" value="1"/>
</dbReference>
<organism evidence="11 12">
    <name type="scientific">Candidatus Nealsonbacteria bacterium RIFCSPLOWO2_01_FULL_41_9</name>
    <dbReference type="NCBI Taxonomy" id="1801671"/>
    <lineage>
        <taxon>Bacteria</taxon>
        <taxon>Candidatus Nealsoniibacteriota</taxon>
    </lineage>
</organism>
<evidence type="ECO:0000256" key="8">
    <source>
        <dbReference type="HAMAP-Rule" id="MF_00127"/>
    </source>
</evidence>
<sequence length="427" mass="48877">MSKKLKFQSPTGMHDILPEEQKYLEKIFNTVKSAADFYQFQKIDTPILEQAELFLKGVGMSTDIVEKQMFLLRTKGGDTLALRPEGTAPVARAYIEHGMMNLPQPVKLWYLAPFFRYEHPQAGRFRQFWQFGFEVLGELSPALDAQVIQIFYNILKELKLKNLVVQVNSIGDSACRPYYKKILVSYFKTRVNSLCSDCRRRLKENPLRILDCKEEKCQRIVASSPQIIDHLCEPCHKHFKEVLEFLDEMGLPYHLNPYLVRGLDYYTKTVFEIVEESAEGKNLGTLSAGGRYDNLVKILGGKETPSVGGAAGLERIIEFMKKEPQRFPHPSPAQVFIAQLGTFAKRKCLKLIEEFRGEGIRVLESLGRDSLKAQLKIADKEGVLYTLILGQQEVLAKSIIIRDMKNGKQETVKLERAVAEIKKRLRR</sequence>
<keyword evidence="3 8" id="KW-0547">Nucleotide-binding</keyword>
<accession>A0A1G2EDQ3</accession>
<comment type="caution">
    <text evidence="11">The sequence shown here is derived from an EMBL/GenBank/DDBJ whole genome shotgun (WGS) entry which is preliminary data.</text>
</comment>
<proteinExistence type="inferred from homology"/>
<dbReference type="EMBL" id="MHMG01000016">
    <property type="protein sequence ID" value="OGZ23440.1"/>
    <property type="molecule type" value="Genomic_DNA"/>
</dbReference>
<dbReference type="InterPro" id="IPR015807">
    <property type="entry name" value="His-tRNA-ligase"/>
</dbReference>
<dbReference type="InterPro" id="IPR045864">
    <property type="entry name" value="aa-tRNA-synth_II/BPL/LPL"/>
</dbReference>
<comment type="catalytic activity">
    <reaction evidence="7 8">
        <text>tRNA(His) + L-histidine + ATP = L-histidyl-tRNA(His) + AMP + diphosphate + H(+)</text>
        <dbReference type="Rhea" id="RHEA:17313"/>
        <dbReference type="Rhea" id="RHEA-COMP:9665"/>
        <dbReference type="Rhea" id="RHEA-COMP:9689"/>
        <dbReference type="ChEBI" id="CHEBI:15378"/>
        <dbReference type="ChEBI" id="CHEBI:30616"/>
        <dbReference type="ChEBI" id="CHEBI:33019"/>
        <dbReference type="ChEBI" id="CHEBI:57595"/>
        <dbReference type="ChEBI" id="CHEBI:78442"/>
        <dbReference type="ChEBI" id="CHEBI:78527"/>
        <dbReference type="ChEBI" id="CHEBI:456215"/>
        <dbReference type="EC" id="6.1.1.21"/>
    </reaction>
</comment>
<comment type="subcellular location">
    <subcellularLocation>
        <location evidence="8">Cytoplasm</location>
    </subcellularLocation>
</comment>
<comment type="similarity">
    <text evidence="1 8">Belongs to the class-II aminoacyl-tRNA synthetase family.</text>
</comment>
<dbReference type="GO" id="GO:0006427">
    <property type="term" value="P:histidyl-tRNA aminoacylation"/>
    <property type="evidence" value="ECO:0007669"/>
    <property type="project" value="UniProtKB-UniRule"/>
</dbReference>
<evidence type="ECO:0000256" key="6">
    <source>
        <dbReference type="ARBA" id="ARBA00023146"/>
    </source>
</evidence>
<keyword evidence="5 8" id="KW-0648">Protein biosynthesis</keyword>
<evidence type="ECO:0000256" key="3">
    <source>
        <dbReference type="ARBA" id="ARBA00022741"/>
    </source>
</evidence>
<name>A0A1G2EDQ3_9BACT</name>
<dbReference type="GO" id="GO:0005524">
    <property type="term" value="F:ATP binding"/>
    <property type="evidence" value="ECO:0007669"/>
    <property type="project" value="UniProtKB-UniRule"/>
</dbReference>
<dbReference type="PROSITE" id="PS50862">
    <property type="entry name" value="AA_TRNA_LIGASE_II"/>
    <property type="match status" value="1"/>
</dbReference>
<evidence type="ECO:0000256" key="4">
    <source>
        <dbReference type="ARBA" id="ARBA00022840"/>
    </source>
</evidence>
<dbReference type="PANTHER" id="PTHR43707">
    <property type="entry name" value="HISTIDYL-TRNA SYNTHETASE"/>
    <property type="match status" value="1"/>
</dbReference>
<dbReference type="PIRSF" id="PIRSF001549">
    <property type="entry name" value="His-tRNA_synth"/>
    <property type="match status" value="1"/>
</dbReference>
<dbReference type="Pfam" id="PF03129">
    <property type="entry name" value="HGTP_anticodon"/>
    <property type="match status" value="1"/>
</dbReference>
<dbReference type="SUPFAM" id="SSF55681">
    <property type="entry name" value="Class II aaRS and biotin synthetases"/>
    <property type="match status" value="1"/>
</dbReference>
<keyword evidence="6 8" id="KW-0030">Aminoacyl-tRNA synthetase</keyword>
<dbReference type="InterPro" id="IPR004516">
    <property type="entry name" value="HisRS/HisZ"/>
</dbReference>
<feature type="binding site" evidence="9">
    <location>
        <position position="261"/>
    </location>
    <ligand>
        <name>L-histidine</name>
        <dbReference type="ChEBI" id="CHEBI:57595"/>
    </ligand>
</feature>
<feature type="binding site" evidence="9">
    <location>
        <begin position="265"/>
        <end position="266"/>
    </location>
    <ligand>
        <name>L-histidine</name>
        <dbReference type="ChEBI" id="CHEBI:57595"/>
    </ligand>
</feature>
<feature type="binding site" evidence="9">
    <location>
        <begin position="85"/>
        <end position="87"/>
    </location>
    <ligand>
        <name>L-histidine</name>
        <dbReference type="ChEBI" id="CHEBI:57595"/>
    </ligand>
</feature>
<dbReference type="AlphaFoldDB" id="A0A1G2EDQ3"/>
<feature type="binding site" evidence="9">
    <location>
        <position position="130"/>
    </location>
    <ligand>
        <name>L-histidine</name>
        <dbReference type="ChEBI" id="CHEBI:57595"/>
    </ligand>
</feature>
<dbReference type="InterPro" id="IPR004154">
    <property type="entry name" value="Anticodon-bd"/>
</dbReference>
<dbReference type="PANTHER" id="PTHR43707:SF1">
    <property type="entry name" value="HISTIDINE--TRNA LIGASE, MITOCHONDRIAL-RELATED"/>
    <property type="match status" value="1"/>
</dbReference>
<dbReference type="Gene3D" id="3.30.930.10">
    <property type="entry name" value="Bira Bifunctional Protein, Domain 2"/>
    <property type="match status" value="1"/>
</dbReference>
<dbReference type="NCBIfam" id="TIGR00442">
    <property type="entry name" value="hisS"/>
    <property type="match status" value="1"/>
</dbReference>
<dbReference type="InterPro" id="IPR041715">
    <property type="entry name" value="HisRS-like_core"/>
</dbReference>
<keyword evidence="8" id="KW-0963">Cytoplasm</keyword>
<evidence type="ECO:0000256" key="1">
    <source>
        <dbReference type="ARBA" id="ARBA00008226"/>
    </source>
</evidence>
<dbReference type="CDD" id="cd00859">
    <property type="entry name" value="HisRS_anticodon"/>
    <property type="match status" value="1"/>
</dbReference>
<dbReference type="EC" id="6.1.1.21" evidence="8"/>
<evidence type="ECO:0000256" key="5">
    <source>
        <dbReference type="ARBA" id="ARBA00022917"/>
    </source>
</evidence>
<protein>
    <recommendedName>
        <fullName evidence="8">Histidine--tRNA ligase</fullName>
        <ecNumber evidence="8">6.1.1.21</ecNumber>
    </recommendedName>
    <alternativeName>
        <fullName evidence="8">Histidyl-tRNA synthetase</fullName>
        <shortName evidence="8">HisRS</shortName>
    </alternativeName>
</protein>
<feature type="domain" description="Aminoacyl-transfer RNA synthetases class-II family profile" evidence="10">
    <location>
        <begin position="40"/>
        <end position="328"/>
    </location>
</feature>
<dbReference type="InterPro" id="IPR006195">
    <property type="entry name" value="aa-tRNA-synth_II"/>
</dbReference>
<dbReference type="HAMAP" id="MF_00127">
    <property type="entry name" value="His_tRNA_synth"/>
    <property type="match status" value="1"/>
</dbReference>